<sequence>MCRLDVYFPMQMVEQHLERIRKGKHEISREKGILLGILFQRRTSLGDVKGGSVLFKRTECVKNRQKRSASNRRLSNTRALSTLDLLKVNILILWQKKVTLFGKGALDY</sequence>
<organism evidence="1 2">
    <name type="scientific">Trichonephila clavata</name>
    <name type="common">Joro spider</name>
    <name type="synonym">Nephila clavata</name>
    <dbReference type="NCBI Taxonomy" id="2740835"/>
    <lineage>
        <taxon>Eukaryota</taxon>
        <taxon>Metazoa</taxon>
        <taxon>Ecdysozoa</taxon>
        <taxon>Arthropoda</taxon>
        <taxon>Chelicerata</taxon>
        <taxon>Arachnida</taxon>
        <taxon>Araneae</taxon>
        <taxon>Araneomorphae</taxon>
        <taxon>Entelegynae</taxon>
        <taxon>Araneoidea</taxon>
        <taxon>Nephilidae</taxon>
        <taxon>Trichonephila</taxon>
    </lineage>
</organism>
<protein>
    <submittedName>
        <fullName evidence="1">Uncharacterized protein</fullName>
    </submittedName>
</protein>
<dbReference type="AlphaFoldDB" id="A0A8X6G1I7"/>
<proteinExistence type="predicted"/>
<name>A0A8X6G1I7_TRICU</name>
<evidence type="ECO:0000313" key="2">
    <source>
        <dbReference type="Proteomes" id="UP000887116"/>
    </source>
</evidence>
<keyword evidence="2" id="KW-1185">Reference proteome</keyword>
<dbReference type="EMBL" id="BMAO01014256">
    <property type="protein sequence ID" value="GFQ93836.1"/>
    <property type="molecule type" value="Genomic_DNA"/>
</dbReference>
<evidence type="ECO:0000313" key="1">
    <source>
        <dbReference type="EMBL" id="GFQ93836.1"/>
    </source>
</evidence>
<accession>A0A8X6G1I7</accession>
<reference evidence="1" key="1">
    <citation type="submission" date="2020-07" db="EMBL/GenBank/DDBJ databases">
        <title>Multicomponent nature underlies the extraordinary mechanical properties of spider dragline silk.</title>
        <authorList>
            <person name="Kono N."/>
            <person name="Nakamura H."/>
            <person name="Mori M."/>
            <person name="Yoshida Y."/>
            <person name="Ohtoshi R."/>
            <person name="Malay A.D."/>
            <person name="Moran D.A.P."/>
            <person name="Tomita M."/>
            <person name="Numata K."/>
            <person name="Arakawa K."/>
        </authorList>
    </citation>
    <scope>NUCLEOTIDE SEQUENCE</scope>
</reference>
<gene>
    <name evidence="1" type="ORF">TNCT_699931</name>
</gene>
<comment type="caution">
    <text evidence="1">The sequence shown here is derived from an EMBL/GenBank/DDBJ whole genome shotgun (WGS) entry which is preliminary data.</text>
</comment>
<dbReference type="Proteomes" id="UP000887116">
    <property type="component" value="Unassembled WGS sequence"/>
</dbReference>